<dbReference type="InterPro" id="IPR006016">
    <property type="entry name" value="UspA"/>
</dbReference>
<evidence type="ECO:0000256" key="3">
    <source>
        <dbReference type="ARBA" id="ARBA00022840"/>
    </source>
</evidence>
<protein>
    <recommendedName>
        <fullName evidence="5">UspA domain-containing protein</fullName>
    </recommendedName>
</protein>
<dbReference type="Pfam" id="PF00582">
    <property type="entry name" value="Usp"/>
    <property type="match status" value="2"/>
</dbReference>
<feature type="domain" description="UspA" evidence="5">
    <location>
        <begin position="4"/>
        <end position="138"/>
    </location>
</feature>
<keyword evidence="2" id="KW-0547">Nucleotide-binding</keyword>
<sequence length="309" mass="33636">MSDLLYGVDPAELSVPALVWAADEAARRRLRLRLVVAVPPVHDRLRYDALAHRSALRIRAETALSDVRELVRRLHAELRTAAELVDGAPATVLLARADEADLVVLGSRRLGRAAELLGESSVVVPLTARAPCPVVVVRAPEHTEVHPPTLVVGVDGSERSRSAVAFAVREASLREARLRAVWVWPRPLLAHEDTEAGLSERRRLLAESVAGWTDHHPDVEILRDVVRGHPVEQLALAARESLALVVGRTGRGGYTGMRLGSTVHGLLHHADCPVITVPSGTPQERGDHDHDRERAGRPPPTETDRPPSP</sequence>
<dbReference type="Gene3D" id="3.40.50.620">
    <property type="entry name" value="HUPs"/>
    <property type="match status" value="2"/>
</dbReference>
<accession>A0ABQ3PI93</accession>
<comment type="caution">
    <text evidence="6">The sequence shown here is derived from an EMBL/GenBank/DDBJ whole genome shotgun (WGS) entry which is preliminary data.</text>
</comment>
<dbReference type="InterPro" id="IPR006015">
    <property type="entry name" value="Universal_stress_UspA"/>
</dbReference>
<feature type="domain" description="UspA" evidence="5">
    <location>
        <begin position="150"/>
        <end position="278"/>
    </location>
</feature>
<dbReference type="RefSeq" id="WP_190222255.1">
    <property type="nucleotide sequence ID" value="NZ_BNBS01000011.1"/>
</dbReference>
<dbReference type="SUPFAM" id="SSF52402">
    <property type="entry name" value="Adenine nucleotide alpha hydrolases-like"/>
    <property type="match status" value="2"/>
</dbReference>
<dbReference type="Proteomes" id="UP001052739">
    <property type="component" value="Unassembled WGS sequence"/>
</dbReference>
<evidence type="ECO:0000256" key="1">
    <source>
        <dbReference type="ARBA" id="ARBA00008791"/>
    </source>
</evidence>
<evidence type="ECO:0000259" key="5">
    <source>
        <dbReference type="Pfam" id="PF00582"/>
    </source>
</evidence>
<evidence type="ECO:0000313" key="6">
    <source>
        <dbReference type="EMBL" id="GHI24731.1"/>
    </source>
</evidence>
<keyword evidence="7" id="KW-1185">Reference proteome</keyword>
<feature type="region of interest" description="Disordered" evidence="4">
    <location>
        <begin position="274"/>
        <end position="309"/>
    </location>
</feature>
<evidence type="ECO:0000256" key="4">
    <source>
        <dbReference type="SAM" id="MobiDB-lite"/>
    </source>
</evidence>
<dbReference type="PRINTS" id="PR01438">
    <property type="entry name" value="UNVRSLSTRESS"/>
</dbReference>
<keyword evidence="3" id="KW-0067">ATP-binding</keyword>
<dbReference type="CDD" id="cd00293">
    <property type="entry name" value="USP-like"/>
    <property type="match status" value="1"/>
</dbReference>
<comment type="similarity">
    <text evidence="1">Belongs to the universal stress protein A family.</text>
</comment>
<dbReference type="InterPro" id="IPR014729">
    <property type="entry name" value="Rossmann-like_a/b/a_fold"/>
</dbReference>
<feature type="compositionally biased region" description="Basic and acidic residues" evidence="4">
    <location>
        <begin position="284"/>
        <end position="309"/>
    </location>
</feature>
<proteinExistence type="inferred from homology"/>
<reference evidence="6" key="1">
    <citation type="submission" date="2024-05" db="EMBL/GenBank/DDBJ databases">
        <title>Whole genome shotgun sequence of Streptomyces hydrogenans NBRC 13475.</title>
        <authorList>
            <person name="Komaki H."/>
            <person name="Tamura T."/>
        </authorList>
    </citation>
    <scope>NUCLEOTIDE SEQUENCE</scope>
    <source>
        <strain evidence="6">NBRC 13475</strain>
    </source>
</reference>
<dbReference type="EMBL" id="BNDW01000068">
    <property type="protein sequence ID" value="GHI24731.1"/>
    <property type="molecule type" value="Genomic_DNA"/>
</dbReference>
<name>A0ABQ3PI93_9ACTN</name>
<evidence type="ECO:0000313" key="7">
    <source>
        <dbReference type="Proteomes" id="UP001052739"/>
    </source>
</evidence>
<evidence type="ECO:0000256" key="2">
    <source>
        <dbReference type="ARBA" id="ARBA00022741"/>
    </source>
</evidence>
<dbReference type="PANTHER" id="PTHR46268:SF27">
    <property type="entry name" value="UNIVERSAL STRESS PROTEIN RV2623"/>
    <property type="match status" value="1"/>
</dbReference>
<dbReference type="PANTHER" id="PTHR46268">
    <property type="entry name" value="STRESS RESPONSE PROTEIN NHAX"/>
    <property type="match status" value="1"/>
</dbReference>
<organism evidence="6 7">
    <name type="scientific">Streptomyces hydrogenans</name>
    <dbReference type="NCBI Taxonomy" id="1873719"/>
    <lineage>
        <taxon>Bacteria</taxon>
        <taxon>Bacillati</taxon>
        <taxon>Actinomycetota</taxon>
        <taxon>Actinomycetes</taxon>
        <taxon>Kitasatosporales</taxon>
        <taxon>Streptomycetaceae</taxon>
        <taxon>Streptomyces</taxon>
    </lineage>
</organism>
<gene>
    <name evidence="6" type="ORF">Shyd_61020</name>
</gene>